<dbReference type="NCBIfam" id="NF047832">
    <property type="entry name" value="caspase_w_EACC1"/>
    <property type="match status" value="1"/>
</dbReference>
<name>A0ABP7G7E0_9ACTN</name>
<evidence type="ECO:0000313" key="3">
    <source>
        <dbReference type="Proteomes" id="UP001499884"/>
    </source>
</evidence>
<dbReference type="InterPro" id="IPR029030">
    <property type="entry name" value="Caspase-like_dom_sf"/>
</dbReference>
<accession>A0ABP7G7E0</accession>
<dbReference type="InterPro" id="IPR011600">
    <property type="entry name" value="Pept_C14_caspase"/>
</dbReference>
<dbReference type="EMBL" id="BAABEP010000070">
    <property type="protein sequence ID" value="GAA3756522.1"/>
    <property type="molecule type" value="Genomic_DNA"/>
</dbReference>
<feature type="domain" description="Peptidase C14 caspase" evidence="1">
    <location>
        <begin position="10"/>
        <end position="233"/>
    </location>
</feature>
<dbReference type="Pfam" id="PF00656">
    <property type="entry name" value="Peptidase_C14"/>
    <property type="match status" value="1"/>
</dbReference>
<protein>
    <recommendedName>
        <fullName evidence="1">Peptidase C14 caspase domain-containing protein</fullName>
    </recommendedName>
</protein>
<organism evidence="2 3">
    <name type="scientific">Streptomyces tremellae</name>
    <dbReference type="NCBI Taxonomy" id="1124239"/>
    <lineage>
        <taxon>Bacteria</taxon>
        <taxon>Bacillati</taxon>
        <taxon>Actinomycetota</taxon>
        <taxon>Actinomycetes</taxon>
        <taxon>Kitasatosporales</taxon>
        <taxon>Streptomycetaceae</taxon>
        <taxon>Streptomyces</taxon>
    </lineage>
</organism>
<dbReference type="Gene3D" id="3.40.50.1460">
    <property type="match status" value="1"/>
</dbReference>
<comment type="caution">
    <text evidence="2">The sequence shown here is derived from an EMBL/GenBank/DDBJ whole genome shotgun (WGS) entry which is preliminary data.</text>
</comment>
<reference evidence="3" key="1">
    <citation type="journal article" date="2019" name="Int. J. Syst. Evol. Microbiol.">
        <title>The Global Catalogue of Microorganisms (GCM) 10K type strain sequencing project: providing services to taxonomists for standard genome sequencing and annotation.</title>
        <authorList>
            <consortium name="The Broad Institute Genomics Platform"/>
            <consortium name="The Broad Institute Genome Sequencing Center for Infectious Disease"/>
            <person name="Wu L."/>
            <person name="Ma J."/>
        </authorList>
    </citation>
    <scope>NUCLEOTIDE SEQUENCE [LARGE SCALE GENOMIC DNA]</scope>
    <source>
        <strain evidence="3">JCM 30846</strain>
    </source>
</reference>
<dbReference type="RefSeq" id="WP_345654320.1">
    <property type="nucleotide sequence ID" value="NZ_BAABEP010000070.1"/>
</dbReference>
<dbReference type="SUPFAM" id="SSF52129">
    <property type="entry name" value="Caspase-like"/>
    <property type="match status" value="1"/>
</dbReference>
<proteinExistence type="predicted"/>
<evidence type="ECO:0000313" key="2">
    <source>
        <dbReference type="EMBL" id="GAA3756522.1"/>
    </source>
</evidence>
<evidence type="ECO:0000259" key="1">
    <source>
        <dbReference type="Pfam" id="PF00656"/>
    </source>
</evidence>
<gene>
    <name evidence="2" type="ORF">GCM10023082_59530</name>
</gene>
<keyword evidence="3" id="KW-1185">Reference proteome</keyword>
<dbReference type="Proteomes" id="UP001499884">
    <property type="component" value="Unassembled WGS sequence"/>
</dbReference>
<sequence length="491" mass="53847">MRLPDSKKSRVVLIGSSRYGSTGLPDVPAIENNLSTLFDTFTGQSTGFIAPENCTILLNPEDQASVGELVASASEEAEDLLLIYYAGHGLLSAARHELFLSTTNTTPGSRLPFTGVDYSHIRDACMESRARTRVVILDCCYSGRAIAGALSSSESDSAFFNQIQVAGTYVLAASPGHGVAKARPGQRFTAFTGELLRILREGIPGAENLLTLNSIYKHLQYALRASGNPIPQQQITENADVMALARNAAFDHSLRDRDKAVIVSPVGVVADVQPLSSGTFVDDAAVEVPRVPRTLAGRDELIRGKPSKWDYLLYASSLWLGMESLNEKWTQYEAGRSSRSRHMSVAQLCHYVDNSLGKLQKITHRIDGCLSEELQDRAFEQPPEQADPDLIKRMASDLVGVYEDYMNWAMAIRGIVAPHKAARLIEMTALIADTPVREVKGFVQEYVDEIDALGDRYASSEVASINIHLKLTITLNQEVLDAFLEERTKLN</sequence>